<dbReference type="EMBL" id="VSSQ01080767">
    <property type="protein sequence ID" value="MPN29877.1"/>
    <property type="molecule type" value="Genomic_DNA"/>
</dbReference>
<protein>
    <submittedName>
        <fullName evidence="2">Uncharacterized protein</fullName>
    </submittedName>
</protein>
<feature type="region of interest" description="Disordered" evidence="1">
    <location>
        <begin position="81"/>
        <end position="111"/>
    </location>
</feature>
<feature type="compositionally biased region" description="Basic and acidic residues" evidence="1">
    <location>
        <begin position="8"/>
        <end position="24"/>
    </location>
</feature>
<accession>A0A645GSJ2</accession>
<gene>
    <name evidence="2" type="ORF">SDC9_177330</name>
</gene>
<sequence length="111" mass="12533">MSGHHHRGHDDGQDHPQQVADHHHPLPGMPVQDRADERADHRERQHHQRDDRRDSPGVGLGLWTEKQICSHADLHHGVTALRECADDDQPPEPGVTHQSGQPAKGIHDEPW</sequence>
<feature type="compositionally biased region" description="Basic and acidic residues" evidence="1">
    <location>
        <begin position="33"/>
        <end position="55"/>
    </location>
</feature>
<evidence type="ECO:0000256" key="1">
    <source>
        <dbReference type="SAM" id="MobiDB-lite"/>
    </source>
</evidence>
<dbReference type="AlphaFoldDB" id="A0A645GSJ2"/>
<reference evidence="2" key="1">
    <citation type="submission" date="2019-08" db="EMBL/GenBank/DDBJ databases">
        <authorList>
            <person name="Kucharzyk K."/>
            <person name="Murdoch R.W."/>
            <person name="Higgins S."/>
            <person name="Loffler F."/>
        </authorList>
    </citation>
    <scope>NUCLEOTIDE SEQUENCE</scope>
</reference>
<proteinExistence type="predicted"/>
<evidence type="ECO:0000313" key="2">
    <source>
        <dbReference type="EMBL" id="MPN29877.1"/>
    </source>
</evidence>
<comment type="caution">
    <text evidence="2">The sequence shown here is derived from an EMBL/GenBank/DDBJ whole genome shotgun (WGS) entry which is preliminary data.</text>
</comment>
<name>A0A645GSJ2_9ZZZZ</name>
<feature type="region of interest" description="Disordered" evidence="1">
    <location>
        <begin position="1"/>
        <end position="60"/>
    </location>
</feature>
<organism evidence="2">
    <name type="scientific">bioreactor metagenome</name>
    <dbReference type="NCBI Taxonomy" id="1076179"/>
    <lineage>
        <taxon>unclassified sequences</taxon>
        <taxon>metagenomes</taxon>
        <taxon>ecological metagenomes</taxon>
    </lineage>
</organism>